<protein>
    <submittedName>
        <fullName evidence="2">4-hydroxy-2-oxovalerate aldolase</fullName>
    </submittedName>
</protein>
<dbReference type="Gene3D" id="3.20.20.60">
    <property type="entry name" value="Phosphoenolpyruvate-binding domains"/>
    <property type="match status" value="1"/>
</dbReference>
<accession>A0A0B8PIR3</accession>
<dbReference type="InterPro" id="IPR040442">
    <property type="entry name" value="Pyrv_kinase-like_dom_sf"/>
</dbReference>
<name>A0A0B8PIR3_9VIBR</name>
<gene>
    <name evidence="2" type="ORF">JCM19232_4580</name>
</gene>
<evidence type="ECO:0000313" key="2">
    <source>
        <dbReference type="EMBL" id="GAM62903.1"/>
    </source>
</evidence>
<proteinExistence type="predicted"/>
<reference evidence="2 3" key="2">
    <citation type="submission" date="2015-01" db="EMBL/GenBank/DDBJ databases">
        <authorList>
            <consortium name="NBRP consortium"/>
            <person name="Sawabe T."/>
            <person name="Meirelles P."/>
            <person name="Feng G."/>
            <person name="Sayaka M."/>
            <person name="Hattori M."/>
            <person name="Ohkuma M."/>
        </authorList>
    </citation>
    <scope>NUCLEOTIDE SEQUENCE [LARGE SCALE GENOMIC DNA]</scope>
    <source>
        <strain evidence="2 3">JCM19232</strain>
    </source>
</reference>
<organism evidence="2 3">
    <name type="scientific">Vibrio ishigakensis</name>
    <dbReference type="NCBI Taxonomy" id="1481914"/>
    <lineage>
        <taxon>Bacteria</taxon>
        <taxon>Pseudomonadati</taxon>
        <taxon>Pseudomonadota</taxon>
        <taxon>Gammaproteobacteria</taxon>
        <taxon>Vibrionales</taxon>
        <taxon>Vibrionaceae</taxon>
        <taxon>Vibrio</taxon>
    </lineage>
</organism>
<sequence length="79" mass="8643">MSLAKQLQSQKQLGTFVKTPHPHVIEVLALSNLDFIILDAEHSPYDRASLDLCIMTARLSGLPSLVRVPDAQPSTCSMP</sequence>
<evidence type="ECO:0000256" key="1">
    <source>
        <dbReference type="ARBA" id="ARBA00022723"/>
    </source>
</evidence>
<dbReference type="InterPro" id="IPR015813">
    <property type="entry name" value="Pyrv/PenolPyrv_kinase-like_dom"/>
</dbReference>
<dbReference type="AlphaFoldDB" id="A0A0B8PIR3"/>
<dbReference type="SUPFAM" id="SSF51621">
    <property type="entry name" value="Phosphoenolpyruvate/pyruvate domain"/>
    <property type="match status" value="1"/>
</dbReference>
<dbReference type="GO" id="GO:0046872">
    <property type="term" value="F:metal ion binding"/>
    <property type="evidence" value="ECO:0007669"/>
    <property type="project" value="UniProtKB-KW"/>
</dbReference>
<reference evidence="2 3" key="1">
    <citation type="submission" date="2015-01" db="EMBL/GenBank/DDBJ databases">
        <title>Vibrio sp. C5 JCM 19232 whole genome shotgun sequence.</title>
        <authorList>
            <person name="Sawabe T."/>
            <person name="Meirelles P."/>
            <person name="Feng G."/>
            <person name="Sayaka M."/>
            <person name="Hattori M."/>
            <person name="Ohkuma M."/>
        </authorList>
    </citation>
    <scope>NUCLEOTIDE SEQUENCE [LARGE SCALE GENOMIC DNA]</scope>
    <source>
        <strain evidence="2 3">JCM19232</strain>
    </source>
</reference>
<dbReference type="EMBL" id="BBSA01000007">
    <property type="protein sequence ID" value="GAM62903.1"/>
    <property type="molecule type" value="Genomic_DNA"/>
</dbReference>
<dbReference type="GO" id="GO:0003824">
    <property type="term" value="F:catalytic activity"/>
    <property type="evidence" value="ECO:0007669"/>
    <property type="project" value="InterPro"/>
</dbReference>
<dbReference type="Proteomes" id="UP000031670">
    <property type="component" value="Unassembled WGS sequence"/>
</dbReference>
<comment type="caution">
    <text evidence="2">The sequence shown here is derived from an EMBL/GenBank/DDBJ whole genome shotgun (WGS) entry which is preliminary data.</text>
</comment>
<evidence type="ECO:0000313" key="3">
    <source>
        <dbReference type="Proteomes" id="UP000031670"/>
    </source>
</evidence>
<keyword evidence="1" id="KW-0479">Metal-binding</keyword>